<dbReference type="SUPFAM" id="SSF52540">
    <property type="entry name" value="P-loop containing nucleoside triphosphate hydrolases"/>
    <property type="match status" value="1"/>
</dbReference>
<evidence type="ECO:0000256" key="4">
    <source>
        <dbReference type="ARBA" id="ARBA00022840"/>
    </source>
</evidence>
<dbReference type="GO" id="GO:0005524">
    <property type="term" value="F:ATP binding"/>
    <property type="evidence" value="ECO:0007669"/>
    <property type="project" value="UniProtKB-KW"/>
</dbReference>
<keyword evidence="3" id="KW-0547">Nucleotide-binding</keyword>
<dbReference type="PROSITE" id="PS50893">
    <property type="entry name" value="ABC_TRANSPORTER_2"/>
    <property type="match status" value="1"/>
</dbReference>
<evidence type="ECO:0000256" key="1">
    <source>
        <dbReference type="ARBA" id="ARBA00005417"/>
    </source>
</evidence>
<gene>
    <name evidence="6" type="ORF">SAMN04488692_10971</name>
</gene>
<dbReference type="OrthoDB" id="9806285at2"/>
<protein>
    <submittedName>
        <fullName evidence="6">Oligopeptide transport system ATP-binding protein</fullName>
    </submittedName>
</protein>
<dbReference type="NCBIfam" id="TIGR01727">
    <property type="entry name" value="oligo_HPY"/>
    <property type="match status" value="1"/>
</dbReference>
<evidence type="ECO:0000313" key="6">
    <source>
        <dbReference type="EMBL" id="SDL80130.1"/>
    </source>
</evidence>
<dbReference type="EMBL" id="FNGO01000009">
    <property type="protein sequence ID" value="SDL80130.1"/>
    <property type="molecule type" value="Genomic_DNA"/>
</dbReference>
<dbReference type="InterPro" id="IPR050319">
    <property type="entry name" value="ABC_transp_ATP-bind"/>
</dbReference>
<keyword evidence="4 6" id="KW-0067">ATP-binding</keyword>
<keyword evidence="2" id="KW-0813">Transport</keyword>
<name>A0A1G9N0S2_9FIRM</name>
<dbReference type="FunFam" id="3.40.50.300:FF:000016">
    <property type="entry name" value="Oligopeptide ABC transporter ATP-binding component"/>
    <property type="match status" value="1"/>
</dbReference>
<dbReference type="SMART" id="SM00382">
    <property type="entry name" value="AAA"/>
    <property type="match status" value="1"/>
</dbReference>
<dbReference type="Proteomes" id="UP000199476">
    <property type="component" value="Unassembled WGS sequence"/>
</dbReference>
<dbReference type="InterPro" id="IPR013563">
    <property type="entry name" value="Oligopep_ABC_C"/>
</dbReference>
<reference evidence="6 7" key="1">
    <citation type="submission" date="2016-10" db="EMBL/GenBank/DDBJ databases">
        <authorList>
            <person name="de Groot N.N."/>
        </authorList>
    </citation>
    <scope>NUCLEOTIDE SEQUENCE [LARGE SCALE GENOMIC DNA]</scope>
    <source>
        <strain evidence="6 7">SLAS-1</strain>
    </source>
</reference>
<accession>A0A1G9N0S2</accession>
<dbReference type="PANTHER" id="PTHR43776">
    <property type="entry name" value="TRANSPORT ATP-BINDING PROTEIN"/>
    <property type="match status" value="1"/>
</dbReference>
<dbReference type="CDD" id="cd03257">
    <property type="entry name" value="ABC_NikE_OppD_transporters"/>
    <property type="match status" value="1"/>
</dbReference>
<keyword evidence="7" id="KW-1185">Reference proteome</keyword>
<dbReference type="Pfam" id="PF08352">
    <property type="entry name" value="oligo_HPY"/>
    <property type="match status" value="1"/>
</dbReference>
<dbReference type="InterPro" id="IPR027417">
    <property type="entry name" value="P-loop_NTPase"/>
</dbReference>
<dbReference type="STRING" id="321763.SAMN04488692_10971"/>
<proteinExistence type="inferred from homology"/>
<dbReference type="RefSeq" id="WP_089759848.1">
    <property type="nucleotide sequence ID" value="NZ_FNGO01000009.1"/>
</dbReference>
<dbReference type="Pfam" id="PF00005">
    <property type="entry name" value="ABC_tran"/>
    <property type="match status" value="1"/>
</dbReference>
<comment type="similarity">
    <text evidence="1">Belongs to the ABC transporter superfamily.</text>
</comment>
<dbReference type="Gene3D" id="3.40.50.300">
    <property type="entry name" value="P-loop containing nucleotide triphosphate hydrolases"/>
    <property type="match status" value="1"/>
</dbReference>
<dbReference type="GO" id="GO:0016887">
    <property type="term" value="F:ATP hydrolysis activity"/>
    <property type="evidence" value="ECO:0007669"/>
    <property type="project" value="InterPro"/>
</dbReference>
<dbReference type="InterPro" id="IPR003439">
    <property type="entry name" value="ABC_transporter-like_ATP-bd"/>
</dbReference>
<evidence type="ECO:0000256" key="3">
    <source>
        <dbReference type="ARBA" id="ARBA00022741"/>
    </source>
</evidence>
<evidence type="ECO:0000259" key="5">
    <source>
        <dbReference type="PROSITE" id="PS50893"/>
    </source>
</evidence>
<evidence type="ECO:0000313" key="7">
    <source>
        <dbReference type="Proteomes" id="UP000199476"/>
    </source>
</evidence>
<dbReference type="GO" id="GO:0015833">
    <property type="term" value="P:peptide transport"/>
    <property type="evidence" value="ECO:0007669"/>
    <property type="project" value="InterPro"/>
</dbReference>
<organism evidence="6 7">
    <name type="scientific">Halarsenatibacter silvermanii</name>
    <dbReference type="NCBI Taxonomy" id="321763"/>
    <lineage>
        <taxon>Bacteria</taxon>
        <taxon>Bacillati</taxon>
        <taxon>Bacillota</taxon>
        <taxon>Clostridia</taxon>
        <taxon>Halanaerobiales</taxon>
        <taxon>Halarsenatibacteraceae</taxon>
        <taxon>Halarsenatibacter</taxon>
    </lineage>
</organism>
<evidence type="ECO:0000256" key="2">
    <source>
        <dbReference type="ARBA" id="ARBA00022448"/>
    </source>
</evidence>
<feature type="domain" description="ABC transporter" evidence="5">
    <location>
        <begin position="6"/>
        <end position="260"/>
    </location>
</feature>
<dbReference type="GO" id="GO:0055085">
    <property type="term" value="P:transmembrane transport"/>
    <property type="evidence" value="ECO:0007669"/>
    <property type="project" value="UniProtKB-ARBA"/>
</dbReference>
<sequence>MNLVEIKDLHVHFTKEAGVLDRILGKSSQKIYAVDGVTLKIPAKTTFGLVGESGCGKSTVANSLLQLVDPEAGEIIFEGENIIEADRQKTKQLRRRMQLIFQDPISSLNPRKTAEEILEAPFRIHPDLKKSVESLDEEIDRLFEMVDLSRQARHKFPHEFSTGQARRIGIARALSLRPDLLVCDEPTAGLDVSIKAAVINLMIRLQEELDLTYLWISHDLHVVKHISDRLGVMYLGKMMEKGDSDVIFREPLHPYTSALFRSSPGVESDEKENFVLEGEVPSPINPPPGCSFHPRCQHAMDVCRQQEPDLQKIDERLVACHLYD</sequence>
<dbReference type="InterPro" id="IPR003593">
    <property type="entry name" value="AAA+_ATPase"/>
</dbReference>
<dbReference type="AlphaFoldDB" id="A0A1G9N0S2"/>